<gene>
    <name evidence="2" type="ORF">CSSPJE1EN2_LOCUS10484</name>
</gene>
<dbReference type="Proteomes" id="UP001497522">
    <property type="component" value="Chromosome 17"/>
</dbReference>
<evidence type="ECO:0000313" key="3">
    <source>
        <dbReference type="Proteomes" id="UP001497522"/>
    </source>
</evidence>
<name>A0ABP1AXZ9_9BRYO</name>
<evidence type="ECO:0000256" key="1">
    <source>
        <dbReference type="SAM" id="MobiDB-lite"/>
    </source>
</evidence>
<feature type="region of interest" description="Disordered" evidence="1">
    <location>
        <begin position="44"/>
        <end position="110"/>
    </location>
</feature>
<feature type="compositionally biased region" description="Low complexity" evidence="1">
    <location>
        <begin position="90"/>
        <end position="101"/>
    </location>
</feature>
<dbReference type="EMBL" id="OZ023718">
    <property type="protein sequence ID" value="CAK9867489.1"/>
    <property type="molecule type" value="Genomic_DNA"/>
</dbReference>
<accession>A0ABP1AXZ9</accession>
<organism evidence="2 3">
    <name type="scientific">Sphagnum jensenii</name>
    <dbReference type="NCBI Taxonomy" id="128206"/>
    <lineage>
        <taxon>Eukaryota</taxon>
        <taxon>Viridiplantae</taxon>
        <taxon>Streptophyta</taxon>
        <taxon>Embryophyta</taxon>
        <taxon>Bryophyta</taxon>
        <taxon>Sphagnophytina</taxon>
        <taxon>Sphagnopsida</taxon>
        <taxon>Sphagnales</taxon>
        <taxon>Sphagnaceae</taxon>
        <taxon>Sphagnum</taxon>
    </lineage>
</organism>
<sequence length="137" mass="14517">MSMAEATGEFSHTQVLINHSPLLSRISELSSTIVGQRLGAGNVSAIAVRPVTREDASDTRAKTSSGKNKTKRNLIAPTKAPPTPNLIMHSGSRPGSTSPPGADNQGPSLVDLSLELEAEFPEELVLEMQSNAAKKMR</sequence>
<proteinExistence type="predicted"/>
<feature type="compositionally biased region" description="Basic and acidic residues" evidence="1">
    <location>
        <begin position="51"/>
        <end position="61"/>
    </location>
</feature>
<evidence type="ECO:0000313" key="2">
    <source>
        <dbReference type="EMBL" id="CAK9867489.1"/>
    </source>
</evidence>
<keyword evidence="3" id="KW-1185">Reference proteome</keyword>
<protein>
    <submittedName>
        <fullName evidence="2">Uncharacterized protein</fullName>
    </submittedName>
</protein>
<reference evidence="2" key="1">
    <citation type="submission" date="2024-03" db="EMBL/GenBank/DDBJ databases">
        <authorList>
            <consortium name="ELIXIR-Norway"/>
            <consortium name="Elixir Norway"/>
        </authorList>
    </citation>
    <scope>NUCLEOTIDE SEQUENCE</scope>
</reference>